<evidence type="ECO:0000256" key="1">
    <source>
        <dbReference type="ARBA" id="ARBA00038215"/>
    </source>
</evidence>
<comment type="similarity">
    <text evidence="1">Belongs to the peptidase S12 family.</text>
</comment>
<organism evidence="4 5">
    <name type="scientific">Marasmiellus scandens</name>
    <dbReference type="NCBI Taxonomy" id="2682957"/>
    <lineage>
        <taxon>Eukaryota</taxon>
        <taxon>Fungi</taxon>
        <taxon>Dikarya</taxon>
        <taxon>Basidiomycota</taxon>
        <taxon>Agaricomycotina</taxon>
        <taxon>Agaricomycetes</taxon>
        <taxon>Agaricomycetidae</taxon>
        <taxon>Agaricales</taxon>
        <taxon>Marasmiineae</taxon>
        <taxon>Omphalotaceae</taxon>
        <taxon>Marasmiellus</taxon>
    </lineage>
</organism>
<evidence type="ECO:0000259" key="3">
    <source>
        <dbReference type="Pfam" id="PF00144"/>
    </source>
</evidence>
<keyword evidence="5" id="KW-1185">Reference proteome</keyword>
<evidence type="ECO:0000313" key="4">
    <source>
        <dbReference type="EMBL" id="KAK7442987.1"/>
    </source>
</evidence>
<dbReference type="PANTHER" id="PTHR46825">
    <property type="entry name" value="D-ALANYL-D-ALANINE-CARBOXYPEPTIDASE/ENDOPEPTIDASE AMPH"/>
    <property type="match status" value="1"/>
</dbReference>
<gene>
    <name evidence="4" type="ORF">VKT23_015933</name>
</gene>
<dbReference type="InterPro" id="IPR001466">
    <property type="entry name" value="Beta-lactam-related"/>
</dbReference>
<accession>A0ABR1IWB6</accession>
<dbReference type="Proteomes" id="UP001498398">
    <property type="component" value="Unassembled WGS sequence"/>
</dbReference>
<comment type="caution">
    <text evidence="4">The sequence shown here is derived from an EMBL/GenBank/DDBJ whole genome shotgun (WGS) entry which is preliminary data.</text>
</comment>
<dbReference type="InterPro" id="IPR050491">
    <property type="entry name" value="AmpC-like"/>
</dbReference>
<dbReference type="SUPFAM" id="SSF56601">
    <property type="entry name" value="beta-lactamase/transpeptidase-like"/>
    <property type="match status" value="1"/>
</dbReference>
<dbReference type="InterPro" id="IPR012338">
    <property type="entry name" value="Beta-lactam/transpept-like"/>
</dbReference>
<dbReference type="Gene3D" id="3.40.710.10">
    <property type="entry name" value="DD-peptidase/beta-lactamase superfamily"/>
    <property type="match status" value="1"/>
</dbReference>
<dbReference type="EMBL" id="JBANRG010000056">
    <property type="protein sequence ID" value="KAK7442987.1"/>
    <property type="molecule type" value="Genomic_DNA"/>
</dbReference>
<keyword evidence="2" id="KW-0732">Signal</keyword>
<reference evidence="4 5" key="1">
    <citation type="submission" date="2024-01" db="EMBL/GenBank/DDBJ databases">
        <title>A draft genome for the cacao thread blight pathogen Marasmiellus scandens.</title>
        <authorList>
            <person name="Baruah I.K."/>
            <person name="Leung J."/>
            <person name="Bukari Y."/>
            <person name="Amoako-Attah I."/>
            <person name="Meinhardt L.W."/>
            <person name="Bailey B.A."/>
            <person name="Cohen S.P."/>
        </authorList>
    </citation>
    <scope>NUCLEOTIDE SEQUENCE [LARGE SCALE GENOMIC DNA]</scope>
    <source>
        <strain evidence="4 5">GH-19</strain>
    </source>
</reference>
<feature type="chain" id="PRO_5046894014" description="Beta-lactamase-related domain-containing protein" evidence="2">
    <location>
        <begin position="26"/>
        <end position="617"/>
    </location>
</feature>
<dbReference type="PANTHER" id="PTHR46825:SF15">
    <property type="entry name" value="BETA-LACTAMASE-RELATED DOMAIN-CONTAINING PROTEIN"/>
    <property type="match status" value="1"/>
</dbReference>
<protein>
    <recommendedName>
        <fullName evidence="3">Beta-lactamase-related domain-containing protein</fullName>
    </recommendedName>
</protein>
<feature type="signal peptide" evidence="2">
    <location>
        <begin position="1"/>
        <end position="25"/>
    </location>
</feature>
<sequence>MRTLAMAPAISWVLFCTLPVFHCLAAQTPFQAPKLSEARPANVFITPEIDNFITDLLKEYESPGLSIAVVRENSSYSDGWLTEFGSYGIAKGDGAPVTPDSLFAIASNSKLFLSLSVGLLISNEILARERKRELSWLTKAKDLFPEWGLMDKDMERIVNIQDMLSHQTGLPRHDFSRRVLGGGTAEMISTLRYLRPSAEVRQTFQYNNIMYDVLSYLPQLLLNQSYESYISQHLFQPLNMTSSTYSIAEAEASGNFADGFQRSMRDTIAGVNGTLTPTIPYFSRPGEEHIWSGAGGVITSARDLTTWLEMLLKEGRHPVTNEIVVPAEVVRHVAEGVSVEEPEAKYPELSPVVYGAGQQRFTYQGHEIMEHGGHNPGFTTQVTRFPNDNLGLVILSNDEELGAEIHEIVGFKLAEHILGLESIDWKARKQQTRLENILFERSKALPRPSNASQPSTSLELLEGREFFHPTYGSLKPCYVGPRNTTKVSSECREFTNNPASRKILNSPLLESSSSEDIPTFLIPVASSSTTHLLLRHFDKNLFNASAVWTNYDVRIKEGYGEEGDVITGLSERFLVEYVPEEEGFAFKGGFWGMEGKVAKEPTGTGKESAEVWFASRV</sequence>
<evidence type="ECO:0000256" key="2">
    <source>
        <dbReference type="SAM" id="SignalP"/>
    </source>
</evidence>
<feature type="domain" description="Beta-lactamase-related" evidence="3">
    <location>
        <begin position="49"/>
        <end position="400"/>
    </location>
</feature>
<evidence type="ECO:0000313" key="5">
    <source>
        <dbReference type="Proteomes" id="UP001498398"/>
    </source>
</evidence>
<proteinExistence type="inferred from homology"/>
<name>A0ABR1IWB6_9AGAR</name>
<dbReference type="Pfam" id="PF00144">
    <property type="entry name" value="Beta-lactamase"/>
    <property type="match status" value="1"/>
</dbReference>